<gene>
    <name evidence="1" type="ORF">S01H1_57043</name>
</gene>
<reference evidence="1" key="1">
    <citation type="journal article" date="2014" name="Front. Microbiol.">
        <title>High frequency of phylogenetically diverse reductive dehalogenase-homologous genes in deep subseafloor sedimentary metagenomes.</title>
        <authorList>
            <person name="Kawai M."/>
            <person name="Futagami T."/>
            <person name="Toyoda A."/>
            <person name="Takaki Y."/>
            <person name="Nishi S."/>
            <person name="Hori S."/>
            <person name="Arai W."/>
            <person name="Tsubouchi T."/>
            <person name="Morono Y."/>
            <person name="Uchiyama I."/>
            <person name="Ito T."/>
            <person name="Fujiyama A."/>
            <person name="Inagaki F."/>
            <person name="Takami H."/>
        </authorList>
    </citation>
    <scope>NUCLEOTIDE SEQUENCE</scope>
    <source>
        <strain evidence="1">Expedition CK06-06</strain>
    </source>
</reference>
<feature type="non-terminal residue" evidence="1">
    <location>
        <position position="47"/>
    </location>
</feature>
<dbReference type="EMBL" id="BARS01037180">
    <property type="protein sequence ID" value="GAG23401.1"/>
    <property type="molecule type" value="Genomic_DNA"/>
</dbReference>
<comment type="caution">
    <text evidence="1">The sequence shown here is derived from an EMBL/GenBank/DDBJ whole genome shotgun (WGS) entry which is preliminary data.</text>
</comment>
<proteinExistence type="predicted"/>
<organism evidence="1">
    <name type="scientific">marine sediment metagenome</name>
    <dbReference type="NCBI Taxonomy" id="412755"/>
    <lineage>
        <taxon>unclassified sequences</taxon>
        <taxon>metagenomes</taxon>
        <taxon>ecological metagenomes</taxon>
    </lineage>
</organism>
<evidence type="ECO:0000313" key="1">
    <source>
        <dbReference type="EMBL" id="GAG23401.1"/>
    </source>
</evidence>
<protein>
    <submittedName>
        <fullName evidence="1">Uncharacterized protein</fullName>
    </submittedName>
</protein>
<accession>X0XEL0</accession>
<name>X0XEL0_9ZZZZ</name>
<dbReference type="AlphaFoldDB" id="X0XEL0"/>
<sequence length="47" mass="5274">MCNVAQTKTPIKMNLSEFIIVTTKENEIGYTDTKPRIVCHDGFSISV</sequence>